<evidence type="ECO:0000313" key="1">
    <source>
        <dbReference type="EMBL" id="SFV57767.1"/>
    </source>
</evidence>
<dbReference type="InterPro" id="IPR027417">
    <property type="entry name" value="P-loop_NTPase"/>
</dbReference>
<dbReference type="Pfam" id="PF13177">
    <property type="entry name" value="DNA_pol3_delta2"/>
    <property type="match status" value="1"/>
</dbReference>
<dbReference type="NCBIfam" id="NF006296">
    <property type="entry name" value="PRK08485.1"/>
    <property type="match status" value="1"/>
</dbReference>
<dbReference type="EMBL" id="FPHG01000033">
    <property type="protein sequence ID" value="SFV57767.1"/>
    <property type="molecule type" value="Genomic_DNA"/>
</dbReference>
<reference evidence="1" key="1">
    <citation type="submission" date="2016-10" db="EMBL/GenBank/DDBJ databases">
        <authorList>
            <person name="de Groot N.N."/>
        </authorList>
    </citation>
    <scope>NUCLEOTIDE SEQUENCE</scope>
</reference>
<name>A0A1W1BWC1_9ZZZZ</name>
<keyword evidence="1" id="KW-0808">Transferase</keyword>
<dbReference type="Gene3D" id="3.40.50.300">
    <property type="entry name" value="P-loop containing nucleotide triphosphate hydrolases"/>
    <property type="match status" value="1"/>
</dbReference>
<dbReference type="SUPFAM" id="SSF52540">
    <property type="entry name" value="P-loop containing nucleoside triphosphate hydrolases"/>
    <property type="match status" value="1"/>
</dbReference>
<dbReference type="AlphaFoldDB" id="A0A1W1BWC1"/>
<keyword evidence="1" id="KW-0548">Nucleotidyltransferase</keyword>
<sequence>MQLISQVIITHYPQETILKLEKLVTNERVIKIVKEESFLVDDVKIAIEKAYLTSSVPVVIILSAKEFSKIIQNRLLKIIEEPPEGIIFILITHSKSTILPTIRSRIPIITLKETIQDEEFEIDMRALNLEIVYEFIKKYKRVNMQDAKVLVEKISIEAIKSNSFDLDFNTLKLFDNAYRVLNVGSSTQFVLMTLLIKLLAKKIR</sequence>
<dbReference type="EC" id="2.7.7.7" evidence="1"/>
<organism evidence="1">
    <name type="scientific">hydrothermal vent metagenome</name>
    <dbReference type="NCBI Taxonomy" id="652676"/>
    <lineage>
        <taxon>unclassified sequences</taxon>
        <taxon>metagenomes</taxon>
        <taxon>ecological metagenomes</taxon>
    </lineage>
</organism>
<gene>
    <name evidence="1" type="ORF">MNB_SV-9-701</name>
</gene>
<proteinExistence type="predicted"/>
<protein>
    <submittedName>
        <fullName evidence="1">DNA poymerase III subunit delta</fullName>
        <ecNumber evidence="1">2.7.7.7</ecNumber>
    </submittedName>
</protein>
<accession>A0A1W1BWC1</accession>
<dbReference type="GO" id="GO:0003887">
    <property type="term" value="F:DNA-directed DNA polymerase activity"/>
    <property type="evidence" value="ECO:0007669"/>
    <property type="project" value="UniProtKB-EC"/>
</dbReference>